<comment type="caution">
    <text evidence="2">The sequence shown here is derived from an EMBL/GenBank/DDBJ whole genome shotgun (WGS) entry which is preliminary data.</text>
</comment>
<dbReference type="InterPro" id="IPR028098">
    <property type="entry name" value="Glyco_trans_4-like_N"/>
</dbReference>
<dbReference type="SUPFAM" id="SSF53756">
    <property type="entry name" value="UDP-Glycosyltransferase/glycogen phosphorylase"/>
    <property type="match status" value="1"/>
</dbReference>
<reference evidence="2 3" key="1">
    <citation type="submission" date="2019-03" db="EMBL/GenBank/DDBJ databases">
        <title>Genomic Encyclopedia of Type Strains, Phase IV (KMG-IV): sequencing the most valuable type-strain genomes for metagenomic binning, comparative biology and taxonomic classification.</title>
        <authorList>
            <person name="Goeker M."/>
        </authorList>
    </citation>
    <scope>NUCLEOTIDE SEQUENCE [LARGE SCALE GENOMIC DNA]</scope>
    <source>
        <strain evidence="2 3">DSM 15505</strain>
    </source>
</reference>
<name>A0A4R7JKE9_9GAMM</name>
<dbReference type="EMBL" id="SOAX01000006">
    <property type="protein sequence ID" value="TDT38471.1"/>
    <property type="molecule type" value="Genomic_DNA"/>
</dbReference>
<dbReference type="Proteomes" id="UP000295830">
    <property type="component" value="Unassembled WGS sequence"/>
</dbReference>
<dbReference type="PANTHER" id="PTHR45947:SF3">
    <property type="entry name" value="SULFOQUINOVOSYL TRANSFERASE SQD2"/>
    <property type="match status" value="1"/>
</dbReference>
<evidence type="ECO:0000313" key="2">
    <source>
        <dbReference type="EMBL" id="TDT38471.1"/>
    </source>
</evidence>
<gene>
    <name evidence="2" type="ORF">DES49_2448</name>
</gene>
<feature type="domain" description="Glycosyltransferase subfamily 4-like N-terminal" evidence="1">
    <location>
        <begin position="17"/>
        <end position="186"/>
    </location>
</feature>
<evidence type="ECO:0000313" key="3">
    <source>
        <dbReference type="Proteomes" id="UP000295830"/>
    </source>
</evidence>
<keyword evidence="2" id="KW-0808">Transferase</keyword>
<evidence type="ECO:0000259" key="1">
    <source>
        <dbReference type="Pfam" id="PF13439"/>
    </source>
</evidence>
<dbReference type="PANTHER" id="PTHR45947">
    <property type="entry name" value="SULFOQUINOVOSYL TRANSFERASE SQD2"/>
    <property type="match status" value="1"/>
</dbReference>
<protein>
    <submittedName>
        <fullName evidence="2">Glycosyltransferase involved in cell wall biosynthesis</fullName>
    </submittedName>
</protein>
<dbReference type="CDD" id="cd03814">
    <property type="entry name" value="GT4-like"/>
    <property type="match status" value="1"/>
</dbReference>
<dbReference type="InterPro" id="IPR050194">
    <property type="entry name" value="Glycosyltransferase_grp1"/>
</dbReference>
<accession>A0A4R7JKE9</accession>
<dbReference type="Gene3D" id="3.40.50.2000">
    <property type="entry name" value="Glycogen Phosphorylase B"/>
    <property type="match status" value="2"/>
</dbReference>
<sequence>MGPRHICLVTETFAPEINGVANTLANLCRELRMAGHQLSVVRPFQRGESRQGDGSFEGERHHRVRGLPLPGYPELRFGWPSPRRLRAAWKKNRPEAVYIATQGPLGWIALSLARQMGIPALSGFHTNFHQYSRYYGAGFLESLIRRYLVAFHNRCGATLAPTARVCRELERWGIGNVHCWSRGVDSRHFHPARRSSELRSQWRVNESQLAVLYVGRLAAEKNLAQAISTFERLKAIHPGARFILVGDGPLREKLQRTHPNYLFCGIQTGDALARHYASADIFLFPSQSETFGNVVLEAMASGLGVVAFDHAAAHEHIDDGINGRKLAMDDGEEFSLAAMSLADQPTLLSAVRSRAREHAESLDWALLARSFEQHLFNEPQEAIDNGTEQSVAGFQSHRSV</sequence>
<dbReference type="RefSeq" id="WP_133736691.1">
    <property type="nucleotide sequence ID" value="NZ_SOAX01000006.1"/>
</dbReference>
<organism evidence="2 3">
    <name type="scientific">Halospina denitrificans</name>
    <dbReference type="NCBI Taxonomy" id="332522"/>
    <lineage>
        <taxon>Bacteria</taxon>
        <taxon>Pseudomonadati</taxon>
        <taxon>Pseudomonadota</taxon>
        <taxon>Gammaproteobacteria</taxon>
        <taxon>Halospina</taxon>
    </lineage>
</organism>
<dbReference type="AlphaFoldDB" id="A0A4R7JKE9"/>
<dbReference type="OrthoDB" id="9802525at2"/>
<proteinExistence type="predicted"/>
<keyword evidence="3" id="KW-1185">Reference proteome</keyword>
<dbReference type="Pfam" id="PF13439">
    <property type="entry name" value="Glyco_transf_4"/>
    <property type="match status" value="1"/>
</dbReference>
<dbReference type="GO" id="GO:0016757">
    <property type="term" value="F:glycosyltransferase activity"/>
    <property type="evidence" value="ECO:0007669"/>
    <property type="project" value="TreeGrafter"/>
</dbReference>
<dbReference type="Pfam" id="PF13692">
    <property type="entry name" value="Glyco_trans_1_4"/>
    <property type="match status" value="1"/>
</dbReference>